<dbReference type="Proteomes" id="UP001164250">
    <property type="component" value="Chromosome 12"/>
</dbReference>
<accession>A0ACC1A6A5</accession>
<organism evidence="1 2">
    <name type="scientific">Pistacia atlantica</name>
    <dbReference type="NCBI Taxonomy" id="434234"/>
    <lineage>
        <taxon>Eukaryota</taxon>
        <taxon>Viridiplantae</taxon>
        <taxon>Streptophyta</taxon>
        <taxon>Embryophyta</taxon>
        <taxon>Tracheophyta</taxon>
        <taxon>Spermatophyta</taxon>
        <taxon>Magnoliopsida</taxon>
        <taxon>eudicotyledons</taxon>
        <taxon>Gunneridae</taxon>
        <taxon>Pentapetalae</taxon>
        <taxon>rosids</taxon>
        <taxon>malvids</taxon>
        <taxon>Sapindales</taxon>
        <taxon>Anacardiaceae</taxon>
        <taxon>Pistacia</taxon>
    </lineage>
</organism>
<name>A0ACC1A6A5_9ROSI</name>
<proteinExistence type="predicted"/>
<evidence type="ECO:0000313" key="2">
    <source>
        <dbReference type="Proteomes" id="UP001164250"/>
    </source>
</evidence>
<gene>
    <name evidence="1" type="ORF">Patl1_10944</name>
</gene>
<keyword evidence="2" id="KW-1185">Reference proteome</keyword>
<comment type="caution">
    <text evidence="1">The sequence shown here is derived from an EMBL/GenBank/DDBJ whole genome shotgun (WGS) entry which is preliminary data.</text>
</comment>
<dbReference type="EMBL" id="CM047908">
    <property type="protein sequence ID" value="KAJ0081765.1"/>
    <property type="molecule type" value="Genomic_DNA"/>
</dbReference>
<sequence>MFGICRWRRSWMEEEEVYKRGEALMQ</sequence>
<protein>
    <submittedName>
        <fullName evidence="1">Uncharacterized protein</fullName>
    </submittedName>
</protein>
<evidence type="ECO:0000313" key="1">
    <source>
        <dbReference type="EMBL" id="KAJ0081765.1"/>
    </source>
</evidence>
<reference evidence="2" key="1">
    <citation type="journal article" date="2023" name="G3 (Bethesda)">
        <title>Genome assembly and association tests identify interacting loci associated with vigor, precocity, and sex in interspecific pistachio rootstocks.</title>
        <authorList>
            <person name="Palmer W."/>
            <person name="Jacygrad E."/>
            <person name="Sagayaradj S."/>
            <person name="Cavanaugh K."/>
            <person name="Han R."/>
            <person name="Bertier L."/>
            <person name="Beede B."/>
            <person name="Kafkas S."/>
            <person name="Golino D."/>
            <person name="Preece J."/>
            <person name="Michelmore R."/>
        </authorList>
    </citation>
    <scope>NUCLEOTIDE SEQUENCE [LARGE SCALE GENOMIC DNA]</scope>
</reference>